<sequence length="91" mass="9779">MFVNGVILAPFRPAFVATASRHHYDATGAFIQVDAINHDRSPFPVFEIAAGCGTLVFSLAPFWGHDGKAILKIRAVDRQTAQDTGGSGFTM</sequence>
<keyword evidence="2" id="KW-1185">Reference proteome</keyword>
<proteinExistence type="predicted"/>
<comment type="caution">
    <text evidence="1">The sequence shown here is derived from an EMBL/GenBank/DDBJ whole genome shotgun (WGS) entry which is preliminary data.</text>
</comment>
<evidence type="ECO:0000313" key="1">
    <source>
        <dbReference type="EMBL" id="PYD70773.1"/>
    </source>
</evidence>
<reference evidence="1 2" key="1">
    <citation type="submission" date="2017-07" db="EMBL/GenBank/DDBJ databases">
        <title>A draft genome sequence of Komagataeibacter swingsii LMG 22125.</title>
        <authorList>
            <person name="Skraban J."/>
            <person name="Cleenwerck I."/>
            <person name="Vandamme P."/>
            <person name="Trcek J."/>
        </authorList>
    </citation>
    <scope>NUCLEOTIDE SEQUENCE [LARGE SCALE GENOMIC DNA]</scope>
    <source>
        <strain evidence="1 2">LMG 22125</strain>
    </source>
</reference>
<dbReference type="EMBL" id="NKUB01000002">
    <property type="protein sequence ID" value="PYD70773.1"/>
    <property type="molecule type" value="Genomic_DNA"/>
</dbReference>
<dbReference type="AlphaFoldDB" id="A0A2V4SFN6"/>
<gene>
    <name evidence="1" type="ORF">CFR76_02200</name>
</gene>
<organism evidence="1 2">
    <name type="scientific">Komagataeibacter swingsii</name>
    <dbReference type="NCBI Taxonomy" id="215220"/>
    <lineage>
        <taxon>Bacteria</taxon>
        <taxon>Pseudomonadati</taxon>
        <taxon>Pseudomonadota</taxon>
        <taxon>Alphaproteobacteria</taxon>
        <taxon>Acetobacterales</taxon>
        <taxon>Acetobacteraceae</taxon>
        <taxon>Komagataeibacter</taxon>
    </lineage>
</organism>
<evidence type="ECO:0000313" key="2">
    <source>
        <dbReference type="Proteomes" id="UP000247371"/>
    </source>
</evidence>
<name>A0A2V4SFN6_9PROT</name>
<dbReference type="Proteomes" id="UP000247371">
    <property type="component" value="Unassembled WGS sequence"/>
</dbReference>
<accession>A0A2V4SFN6</accession>
<protein>
    <submittedName>
        <fullName evidence="1">Uncharacterized protein</fullName>
    </submittedName>
</protein>